<keyword evidence="4 5" id="KW-0472">Membrane</keyword>
<dbReference type="GO" id="GO:0016020">
    <property type="term" value="C:membrane"/>
    <property type="evidence" value="ECO:0007669"/>
    <property type="project" value="UniProtKB-SubCell"/>
</dbReference>
<accession>A0A494YYB7</accession>
<dbReference type="Pfam" id="PF07681">
    <property type="entry name" value="DoxX"/>
    <property type="match status" value="1"/>
</dbReference>
<reference evidence="6 7" key="1">
    <citation type="journal article" date="2015" name="Antonie Van Leeuwenhoek">
        <title>Oceanobacillus bengalensis sp. nov., a bacterium isolated from seawater of the Bay of Bengal.</title>
        <authorList>
            <person name="Yongchang O."/>
            <person name="Xiang W."/>
            <person name="Wang G."/>
        </authorList>
    </citation>
    <scope>NUCLEOTIDE SEQUENCE [LARGE SCALE GENOMIC DNA]</scope>
    <source>
        <strain evidence="6 7">MCCC 1K00260</strain>
    </source>
</reference>
<gene>
    <name evidence="6" type="ORF">D8M05_10740</name>
</gene>
<keyword evidence="7" id="KW-1185">Reference proteome</keyword>
<keyword evidence="3 5" id="KW-1133">Transmembrane helix</keyword>
<name>A0A494YYB7_9BACI</name>
<proteinExistence type="predicted"/>
<feature type="transmembrane region" description="Helical" evidence="5">
    <location>
        <begin position="52"/>
        <end position="72"/>
    </location>
</feature>
<protein>
    <submittedName>
        <fullName evidence="6">DoxX family protein</fullName>
    </submittedName>
</protein>
<evidence type="ECO:0000313" key="7">
    <source>
        <dbReference type="Proteomes" id="UP000281813"/>
    </source>
</evidence>
<evidence type="ECO:0000256" key="1">
    <source>
        <dbReference type="ARBA" id="ARBA00004141"/>
    </source>
</evidence>
<keyword evidence="2 5" id="KW-0812">Transmembrane</keyword>
<feature type="transmembrane region" description="Helical" evidence="5">
    <location>
        <begin position="107"/>
        <end position="124"/>
    </location>
</feature>
<dbReference type="InterPro" id="IPR032808">
    <property type="entry name" value="DoxX"/>
</dbReference>
<sequence length="127" mass="14407">MEVDKYMHFQIHKWVCYAIGYVFITSGIMKLVNHDFIGIFINLGIPFPEFTLYVIAMIEVACGMLIAAGMYIKHATPPLIIIMLGALFLTKLPILANGGFLTFAFEARLDIVMLILLVIVWKNLRLK</sequence>
<evidence type="ECO:0000256" key="4">
    <source>
        <dbReference type="ARBA" id="ARBA00023136"/>
    </source>
</evidence>
<dbReference type="Proteomes" id="UP000281813">
    <property type="component" value="Unassembled WGS sequence"/>
</dbReference>
<feature type="transmembrane region" description="Helical" evidence="5">
    <location>
        <begin position="79"/>
        <end position="101"/>
    </location>
</feature>
<organism evidence="6 7">
    <name type="scientific">Oceanobacillus bengalensis</name>
    <dbReference type="NCBI Taxonomy" id="1435466"/>
    <lineage>
        <taxon>Bacteria</taxon>
        <taxon>Bacillati</taxon>
        <taxon>Bacillota</taxon>
        <taxon>Bacilli</taxon>
        <taxon>Bacillales</taxon>
        <taxon>Bacillaceae</taxon>
        <taxon>Oceanobacillus</taxon>
    </lineage>
</organism>
<dbReference type="OrthoDB" id="2969770at2"/>
<dbReference type="AlphaFoldDB" id="A0A494YYB7"/>
<evidence type="ECO:0000256" key="2">
    <source>
        <dbReference type="ARBA" id="ARBA00022692"/>
    </source>
</evidence>
<feature type="transmembrane region" description="Helical" evidence="5">
    <location>
        <begin position="14"/>
        <end position="32"/>
    </location>
</feature>
<dbReference type="EMBL" id="RBZO01000015">
    <property type="protein sequence ID" value="RKQ15202.1"/>
    <property type="molecule type" value="Genomic_DNA"/>
</dbReference>
<evidence type="ECO:0000313" key="6">
    <source>
        <dbReference type="EMBL" id="RKQ15202.1"/>
    </source>
</evidence>
<comment type="subcellular location">
    <subcellularLocation>
        <location evidence="1">Membrane</location>
        <topology evidence="1">Multi-pass membrane protein</topology>
    </subcellularLocation>
</comment>
<evidence type="ECO:0000256" key="5">
    <source>
        <dbReference type="SAM" id="Phobius"/>
    </source>
</evidence>
<evidence type="ECO:0000256" key="3">
    <source>
        <dbReference type="ARBA" id="ARBA00022989"/>
    </source>
</evidence>
<comment type="caution">
    <text evidence="6">The sequence shown here is derived from an EMBL/GenBank/DDBJ whole genome shotgun (WGS) entry which is preliminary data.</text>
</comment>